<feature type="short sequence motif" description="Histidine triad motif" evidence="2 3">
    <location>
        <begin position="108"/>
        <end position="112"/>
    </location>
</feature>
<dbReference type="KEGG" id="hgn:E6W36_06855"/>
<gene>
    <name evidence="5" type="ORF">E6W36_06855</name>
</gene>
<dbReference type="AlphaFoldDB" id="A0A4D7C971"/>
<evidence type="ECO:0000313" key="6">
    <source>
        <dbReference type="Proteomes" id="UP000298714"/>
    </source>
</evidence>
<dbReference type="Pfam" id="PF01230">
    <property type="entry name" value="HIT"/>
    <property type="match status" value="1"/>
</dbReference>
<dbReference type="EMBL" id="CP039704">
    <property type="protein sequence ID" value="QCI79367.1"/>
    <property type="molecule type" value="Genomic_DNA"/>
</dbReference>
<sequence length="127" mass="14035">MVVNARQPYDENNIFARILRGEIPCRKVHENAFALAFHDINPQADVHVLVIPKGPYVSFADFCVDAPDALVTGFFRTVADVAQELGLVESGYRLLANAGVHAHQEVPHFHVHLFGGHALGPMLVRRS</sequence>
<name>A0A4D7C971_9SPHN</name>
<reference evidence="6" key="1">
    <citation type="submission" date="2019-04" db="EMBL/GenBank/DDBJ databases">
        <title>Complete genome sequence of Sphingomonas sp. W1-2-3.</title>
        <authorList>
            <person name="Im W.T."/>
        </authorList>
    </citation>
    <scope>NUCLEOTIDE SEQUENCE [LARGE SCALE GENOMIC DNA]</scope>
    <source>
        <strain evidence="6">W1-2-3</strain>
    </source>
</reference>
<evidence type="ECO:0000259" key="4">
    <source>
        <dbReference type="PROSITE" id="PS51084"/>
    </source>
</evidence>
<dbReference type="Gene3D" id="3.30.428.10">
    <property type="entry name" value="HIT-like"/>
    <property type="match status" value="1"/>
</dbReference>
<dbReference type="InterPro" id="IPR001310">
    <property type="entry name" value="Histidine_triad_HIT"/>
</dbReference>
<feature type="active site" description="Tele-AMP-histidine intermediate" evidence="1">
    <location>
        <position position="110"/>
    </location>
</feature>
<proteinExistence type="predicted"/>
<evidence type="ECO:0000256" key="3">
    <source>
        <dbReference type="PROSITE-ProRule" id="PRU00464"/>
    </source>
</evidence>
<dbReference type="PANTHER" id="PTHR23089">
    <property type="entry name" value="HISTIDINE TRIAD HIT PROTEIN"/>
    <property type="match status" value="1"/>
</dbReference>
<keyword evidence="6" id="KW-1185">Reference proteome</keyword>
<evidence type="ECO:0000256" key="2">
    <source>
        <dbReference type="PIRSR" id="PIRSR601310-3"/>
    </source>
</evidence>
<evidence type="ECO:0000313" key="5">
    <source>
        <dbReference type="EMBL" id="QCI79367.1"/>
    </source>
</evidence>
<accession>A0A4D7C971</accession>
<dbReference type="RefSeq" id="WP_222874202.1">
    <property type="nucleotide sequence ID" value="NZ_CP039704.1"/>
</dbReference>
<dbReference type="InterPro" id="IPR011146">
    <property type="entry name" value="HIT-like"/>
</dbReference>
<dbReference type="PROSITE" id="PS51084">
    <property type="entry name" value="HIT_2"/>
    <property type="match status" value="1"/>
</dbReference>
<dbReference type="Proteomes" id="UP000298714">
    <property type="component" value="Chromosome"/>
</dbReference>
<dbReference type="PRINTS" id="PR00332">
    <property type="entry name" value="HISTRIAD"/>
</dbReference>
<evidence type="ECO:0000256" key="1">
    <source>
        <dbReference type="PIRSR" id="PIRSR601310-1"/>
    </source>
</evidence>
<organism evidence="5 6">
    <name type="scientific">Hankyongella ginsenosidimutans</name>
    <dbReference type="NCBI Taxonomy" id="1763828"/>
    <lineage>
        <taxon>Bacteria</taxon>
        <taxon>Pseudomonadati</taxon>
        <taxon>Pseudomonadota</taxon>
        <taxon>Alphaproteobacteria</taxon>
        <taxon>Sphingomonadales</taxon>
        <taxon>Sphingomonadaceae</taxon>
        <taxon>Hankyongella</taxon>
    </lineage>
</organism>
<dbReference type="PROSITE" id="PS00892">
    <property type="entry name" value="HIT_1"/>
    <property type="match status" value="1"/>
</dbReference>
<feature type="domain" description="HIT" evidence="4">
    <location>
        <begin position="14"/>
        <end position="124"/>
    </location>
</feature>
<dbReference type="InterPro" id="IPR036265">
    <property type="entry name" value="HIT-like_sf"/>
</dbReference>
<dbReference type="SUPFAM" id="SSF54197">
    <property type="entry name" value="HIT-like"/>
    <property type="match status" value="1"/>
</dbReference>
<dbReference type="InterPro" id="IPR019808">
    <property type="entry name" value="Histidine_triad_CS"/>
</dbReference>
<protein>
    <submittedName>
        <fullName evidence="5">HIT domain-containing protein</fullName>
    </submittedName>
</protein>
<dbReference type="GO" id="GO:0003824">
    <property type="term" value="F:catalytic activity"/>
    <property type="evidence" value="ECO:0007669"/>
    <property type="project" value="InterPro"/>
</dbReference>